<reference evidence="3 4" key="1">
    <citation type="journal article" date="2017" name="Mol. Plant">
        <title>The Genome of Medicinal Plant Macleaya cordata Provides New Insights into Benzylisoquinoline Alkaloids Metabolism.</title>
        <authorList>
            <person name="Liu X."/>
            <person name="Liu Y."/>
            <person name="Huang P."/>
            <person name="Ma Y."/>
            <person name="Qing Z."/>
            <person name="Tang Q."/>
            <person name="Cao H."/>
            <person name="Cheng P."/>
            <person name="Zheng Y."/>
            <person name="Yuan Z."/>
            <person name="Zhou Y."/>
            <person name="Liu J."/>
            <person name="Tang Z."/>
            <person name="Zhuo Y."/>
            <person name="Zhang Y."/>
            <person name="Yu L."/>
            <person name="Huang J."/>
            <person name="Yang P."/>
            <person name="Peng Q."/>
            <person name="Zhang J."/>
            <person name="Jiang W."/>
            <person name="Zhang Z."/>
            <person name="Lin K."/>
            <person name="Ro D.K."/>
            <person name="Chen X."/>
            <person name="Xiong X."/>
            <person name="Shang Y."/>
            <person name="Huang S."/>
            <person name="Zeng J."/>
        </authorList>
    </citation>
    <scope>NUCLEOTIDE SEQUENCE [LARGE SCALE GENOMIC DNA]</scope>
    <source>
        <strain evidence="4">cv. BLH2017</strain>
        <tissue evidence="3">Root</tissue>
    </source>
</reference>
<dbReference type="InterPro" id="IPR026057">
    <property type="entry name" value="TBL_C"/>
</dbReference>
<accession>A0A200R487</accession>
<dbReference type="Pfam" id="PF13839">
    <property type="entry name" value="PC-Esterase"/>
    <property type="match status" value="1"/>
</dbReference>
<feature type="domain" description="Trichome birefringence-like C-terminal" evidence="2">
    <location>
        <begin position="7"/>
        <end position="107"/>
    </location>
</feature>
<name>A0A200R487_MACCD</name>
<protein>
    <submittedName>
        <fullName evidence="3">PC-Esterase</fullName>
    </submittedName>
</protein>
<evidence type="ECO:0000313" key="3">
    <source>
        <dbReference type="EMBL" id="OVA17500.1"/>
    </source>
</evidence>
<dbReference type="GO" id="GO:0016413">
    <property type="term" value="F:O-acetyltransferase activity"/>
    <property type="evidence" value="ECO:0007669"/>
    <property type="project" value="InterPro"/>
</dbReference>
<evidence type="ECO:0000256" key="1">
    <source>
        <dbReference type="ARBA" id="ARBA00007727"/>
    </source>
</evidence>
<sequence>MDVYAEEANRTRGNCHRETEPITNNETFLERYPSKVKVLQDVLRRMRTPVLYLNISKLTYYRADAHPSIYRKEYKTVEEKIAAENSQDCNHWCLPGVPDTWDELLYASLLKAGKESWRRRAD</sequence>
<gene>
    <name evidence="3" type="ORF">BVC80_1837g326</name>
</gene>
<evidence type="ECO:0000259" key="2">
    <source>
        <dbReference type="Pfam" id="PF13839"/>
    </source>
</evidence>
<proteinExistence type="inferred from homology"/>
<dbReference type="STRING" id="56857.A0A200R487"/>
<comment type="similarity">
    <text evidence="1">Belongs to the PC-esterase family. TBL subfamily.</text>
</comment>
<dbReference type="OMA" id="RTRGNCH"/>
<comment type="caution">
    <text evidence="3">The sequence shown here is derived from an EMBL/GenBank/DDBJ whole genome shotgun (WGS) entry which is preliminary data.</text>
</comment>
<dbReference type="AlphaFoldDB" id="A0A200R487"/>
<keyword evidence="4" id="KW-1185">Reference proteome</keyword>
<dbReference type="EMBL" id="MVGT01000438">
    <property type="protein sequence ID" value="OVA17500.1"/>
    <property type="molecule type" value="Genomic_DNA"/>
</dbReference>
<dbReference type="PANTHER" id="PTHR32285">
    <property type="entry name" value="PROTEIN TRICHOME BIREFRINGENCE-LIKE 9-RELATED"/>
    <property type="match status" value="1"/>
</dbReference>
<dbReference type="Proteomes" id="UP000195402">
    <property type="component" value="Unassembled WGS sequence"/>
</dbReference>
<dbReference type="GO" id="GO:0005794">
    <property type="term" value="C:Golgi apparatus"/>
    <property type="evidence" value="ECO:0007669"/>
    <property type="project" value="TreeGrafter"/>
</dbReference>
<dbReference type="PANTHER" id="PTHR32285:SF208">
    <property type="entry name" value="PROTEIN TRICHOME BIREFRINGENCE-LIKE 2"/>
    <property type="match status" value="1"/>
</dbReference>
<dbReference type="OrthoDB" id="630188at2759"/>
<organism evidence="3 4">
    <name type="scientific">Macleaya cordata</name>
    <name type="common">Five-seeded plume-poppy</name>
    <name type="synonym">Bocconia cordata</name>
    <dbReference type="NCBI Taxonomy" id="56857"/>
    <lineage>
        <taxon>Eukaryota</taxon>
        <taxon>Viridiplantae</taxon>
        <taxon>Streptophyta</taxon>
        <taxon>Embryophyta</taxon>
        <taxon>Tracheophyta</taxon>
        <taxon>Spermatophyta</taxon>
        <taxon>Magnoliopsida</taxon>
        <taxon>Ranunculales</taxon>
        <taxon>Papaveraceae</taxon>
        <taxon>Papaveroideae</taxon>
        <taxon>Macleaya</taxon>
    </lineage>
</organism>
<evidence type="ECO:0000313" key="4">
    <source>
        <dbReference type="Proteomes" id="UP000195402"/>
    </source>
</evidence>
<dbReference type="InterPro" id="IPR029962">
    <property type="entry name" value="TBL"/>
</dbReference>
<dbReference type="InParanoid" id="A0A200R487"/>